<comment type="similarity">
    <text evidence="2">Belongs to the HOP2 family.</text>
</comment>
<dbReference type="STRING" id="1316194.A0A1Q5TRN6"/>
<evidence type="ECO:0000256" key="5">
    <source>
        <dbReference type="ARBA" id="ARBA00023254"/>
    </source>
</evidence>
<keyword evidence="6" id="KW-0175">Coiled coil</keyword>
<evidence type="ECO:0000256" key="1">
    <source>
        <dbReference type="ARBA" id="ARBA00004123"/>
    </source>
</evidence>
<accession>A0A1Q5TRN6</accession>
<dbReference type="Pfam" id="PF07106">
    <property type="entry name" value="WHD_TBPIP"/>
    <property type="match status" value="1"/>
</dbReference>
<dbReference type="PANTHER" id="PTHR15938">
    <property type="entry name" value="TBP-1 INTERACTING PROTEIN"/>
    <property type="match status" value="1"/>
</dbReference>
<organism evidence="8 9">
    <name type="scientific">Penicillium subrubescens</name>
    <dbReference type="NCBI Taxonomy" id="1316194"/>
    <lineage>
        <taxon>Eukaryota</taxon>
        <taxon>Fungi</taxon>
        <taxon>Dikarya</taxon>
        <taxon>Ascomycota</taxon>
        <taxon>Pezizomycotina</taxon>
        <taxon>Eurotiomycetes</taxon>
        <taxon>Eurotiomycetidae</taxon>
        <taxon>Eurotiales</taxon>
        <taxon>Aspergillaceae</taxon>
        <taxon>Penicillium</taxon>
    </lineage>
</organism>
<comment type="subcellular location">
    <subcellularLocation>
        <location evidence="1">Nucleus</location>
    </subcellularLocation>
</comment>
<evidence type="ECO:0000313" key="9">
    <source>
        <dbReference type="Proteomes" id="UP000186955"/>
    </source>
</evidence>
<dbReference type="GO" id="GO:0000709">
    <property type="term" value="P:meiotic joint molecule formation"/>
    <property type="evidence" value="ECO:0007669"/>
    <property type="project" value="TreeGrafter"/>
</dbReference>
<dbReference type="Gene3D" id="1.10.10.10">
    <property type="entry name" value="Winged helix-like DNA-binding domain superfamily/Winged helix DNA-binding domain"/>
    <property type="match status" value="1"/>
</dbReference>
<gene>
    <name evidence="8" type="ORF">PENSUB_6942</name>
</gene>
<evidence type="ECO:0000256" key="2">
    <source>
        <dbReference type="ARBA" id="ARBA00007922"/>
    </source>
</evidence>
<proteinExistence type="inferred from homology"/>
<dbReference type="Proteomes" id="UP000186955">
    <property type="component" value="Unassembled WGS sequence"/>
</dbReference>
<keyword evidence="9" id="KW-1185">Reference proteome</keyword>
<dbReference type="GO" id="GO:0000794">
    <property type="term" value="C:condensed nuclear chromosome"/>
    <property type="evidence" value="ECO:0007669"/>
    <property type="project" value="TreeGrafter"/>
</dbReference>
<evidence type="ECO:0000256" key="4">
    <source>
        <dbReference type="ARBA" id="ARBA00023242"/>
    </source>
</evidence>
<comment type="caution">
    <text evidence="8">The sequence shown here is derived from an EMBL/GenBank/DDBJ whole genome shotgun (WGS) entry which is preliminary data.</text>
</comment>
<feature type="coiled-coil region" evidence="6">
    <location>
        <begin position="90"/>
        <end position="154"/>
    </location>
</feature>
<reference evidence="8 9" key="1">
    <citation type="submission" date="2016-10" db="EMBL/GenBank/DDBJ databases">
        <title>Genome sequence of the ascomycete fungus Penicillium subrubescens.</title>
        <authorList>
            <person name="De Vries R.P."/>
            <person name="Peng M."/>
            <person name="Dilokpimol A."/>
            <person name="Hilden K."/>
            <person name="Makela M.R."/>
            <person name="Grigoriev I."/>
            <person name="Riley R."/>
            <person name="Granchi Z."/>
        </authorList>
    </citation>
    <scope>NUCLEOTIDE SEQUENCE [LARGE SCALE GENOMIC DNA]</scope>
    <source>
        <strain evidence="8 9">CBS 132785</strain>
    </source>
</reference>
<sequence>MAPRKDKDKGEKAAGTDGVFLKVDFDGEQNRPYSAIDVSANLHTKVTKTQAAKILKELHQNGEIEARTAGKQTVYHALQKSSDSASPEILAALSHEIETLQEELSTIKTNEKKARAALAALEAKPRLSTLREDIRQLQEERDAAQARLGKLYGDDQPQISPEARAQLERDWKQWEHHATIRRRICRELWGRCSEVLPEDMTASQLWVSHTLLIIATATLVKSTDGATRSLWGLKDRSNESRSGTDA</sequence>
<feature type="domain" description="Homologous-pairing protein 2 winged helix" evidence="7">
    <location>
        <begin position="28"/>
        <end position="76"/>
    </location>
</feature>
<evidence type="ECO:0000313" key="8">
    <source>
        <dbReference type="EMBL" id="OKP02870.1"/>
    </source>
</evidence>
<dbReference type="PANTHER" id="PTHR15938:SF0">
    <property type="entry name" value="HOMOLOGOUS-PAIRING PROTEIN 2 HOMOLOG"/>
    <property type="match status" value="1"/>
</dbReference>
<protein>
    <submittedName>
        <fullName evidence="8">Homologous-pairing protein 2</fullName>
    </submittedName>
</protein>
<dbReference type="InterPro" id="IPR010776">
    <property type="entry name" value="Hop2_WH_dom"/>
</dbReference>
<dbReference type="InterPro" id="IPR036388">
    <property type="entry name" value="WH-like_DNA-bd_sf"/>
</dbReference>
<evidence type="ECO:0000256" key="6">
    <source>
        <dbReference type="SAM" id="Coils"/>
    </source>
</evidence>
<evidence type="ECO:0000259" key="7">
    <source>
        <dbReference type="Pfam" id="PF07106"/>
    </source>
</evidence>
<evidence type="ECO:0000256" key="3">
    <source>
        <dbReference type="ARBA" id="ARBA00023172"/>
    </source>
</evidence>
<dbReference type="GO" id="GO:0120230">
    <property type="term" value="F:recombinase activator activity"/>
    <property type="evidence" value="ECO:0007669"/>
    <property type="project" value="TreeGrafter"/>
</dbReference>
<dbReference type="GO" id="GO:0003690">
    <property type="term" value="F:double-stranded DNA binding"/>
    <property type="evidence" value="ECO:0007669"/>
    <property type="project" value="TreeGrafter"/>
</dbReference>
<name>A0A1Q5TRN6_9EURO</name>
<dbReference type="GO" id="GO:0007129">
    <property type="term" value="P:homologous chromosome pairing at meiosis"/>
    <property type="evidence" value="ECO:0007669"/>
    <property type="project" value="TreeGrafter"/>
</dbReference>
<dbReference type="GO" id="GO:0120231">
    <property type="term" value="C:DNA recombinase auxiliary factor complex"/>
    <property type="evidence" value="ECO:0007669"/>
    <property type="project" value="TreeGrafter"/>
</dbReference>
<dbReference type="AlphaFoldDB" id="A0A1Q5TRN6"/>
<keyword evidence="5" id="KW-0469">Meiosis</keyword>
<keyword evidence="3" id="KW-0233">DNA recombination</keyword>
<keyword evidence="4" id="KW-0539">Nucleus</keyword>
<dbReference type="GO" id="GO:0010774">
    <property type="term" value="P:meiotic strand invasion involved in reciprocal meiotic recombination"/>
    <property type="evidence" value="ECO:0007669"/>
    <property type="project" value="TreeGrafter"/>
</dbReference>
<dbReference type="EMBL" id="MNBE01000622">
    <property type="protein sequence ID" value="OKP02870.1"/>
    <property type="molecule type" value="Genomic_DNA"/>
</dbReference>